<comment type="caution">
    <text evidence="1">The sequence shown here is derived from an EMBL/GenBank/DDBJ whole genome shotgun (WGS) entry which is preliminary data.</text>
</comment>
<dbReference type="EMBL" id="MU274931">
    <property type="protein sequence ID" value="KAI0085422.1"/>
    <property type="molecule type" value="Genomic_DNA"/>
</dbReference>
<sequence length="375" mass="40215">MLSAAAGHLLINAAGLSSGAQVVRNAVALSALMSKPISLINHRKKKRNSGLTHQNIADVNLVKDICSAKTTDCHLRSFKMDFAPSRIQTPGRYLSDTGFITSPSLSIQAALPCLSFSQEPGPSKLFLVGRTNGRRETQIDYTKHVLFPFLHRRFGLDHKLDIVRRGYPEQGGGIVNVDVAHTPGPLPSVNLLERGAVTSIKGRAYVYGEDAQLADRIRSAATSTLIMADVNPEIIDITPVLERAPANTPDAHKASGLVLWAETRNGCVLGSSSQGIHPPDPRIIGRNAAKVLLRNMGHEGCVDEYLQDQMIVFLALAKGTSCIRTGPLTDDTRAAIAIAEQLTGAKFQVMADGSNPSSLMISCEGIGYTADYVPS</sequence>
<proteinExistence type="predicted"/>
<evidence type="ECO:0000313" key="2">
    <source>
        <dbReference type="Proteomes" id="UP001055072"/>
    </source>
</evidence>
<accession>A0ACB8TTL8</accession>
<dbReference type="Proteomes" id="UP001055072">
    <property type="component" value="Unassembled WGS sequence"/>
</dbReference>
<organism evidence="1 2">
    <name type="scientific">Irpex rosettiformis</name>
    <dbReference type="NCBI Taxonomy" id="378272"/>
    <lineage>
        <taxon>Eukaryota</taxon>
        <taxon>Fungi</taxon>
        <taxon>Dikarya</taxon>
        <taxon>Basidiomycota</taxon>
        <taxon>Agaricomycotina</taxon>
        <taxon>Agaricomycetes</taxon>
        <taxon>Polyporales</taxon>
        <taxon>Irpicaceae</taxon>
        <taxon>Irpex</taxon>
    </lineage>
</organism>
<evidence type="ECO:0000313" key="1">
    <source>
        <dbReference type="EMBL" id="KAI0085422.1"/>
    </source>
</evidence>
<reference evidence="1" key="1">
    <citation type="journal article" date="2021" name="Environ. Microbiol.">
        <title>Gene family expansions and transcriptome signatures uncover fungal adaptations to wood decay.</title>
        <authorList>
            <person name="Hage H."/>
            <person name="Miyauchi S."/>
            <person name="Viragh M."/>
            <person name="Drula E."/>
            <person name="Min B."/>
            <person name="Chaduli D."/>
            <person name="Navarro D."/>
            <person name="Favel A."/>
            <person name="Norest M."/>
            <person name="Lesage-Meessen L."/>
            <person name="Balint B."/>
            <person name="Merenyi Z."/>
            <person name="de Eugenio L."/>
            <person name="Morin E."/>
            <person name="Martinez A.T."/>
            <person name="Baldrian P."/>
            <person name="Stursova M."/>
            <person name="Martinez M.J."/>
            <person name="Novotny C."/>
            <person name="Magnuson J.K."/>
            <person name="Spatafora J.W."/>
            <person name="Maurice S."/>
            <person name="Pangilinan J."/>
            <person name="Andreopoulos W."/>
            <person name="LaButti K."/>
            <person name="Hundley H."/>
            <person name="Na H."/>
            <person name="Kuo A."/>
            <person name="Barry K."/>
            <person name="Lipzen A."/>
            <person name="Henrissat B."/>
            <person name="Riley R."/>
            <person name="Ahrendt S."/>
            <person name="Nagy L.G."/>
            <person name="Grigoriev I.V."/>
            <person name="Martin F."/>
            <person name="Rosso M.N."/>
        </authorList>
    </citation>
    <scope>NUCLEOTIDE SEQUENCE</scope>
    <source>
        <strain evidence="1">CBS 384.51</strain>
    </source>
</reference>
<gene>
    <name evidence="1" type="ORF">BDY19DRAFT_966124</name>
</gene>
<keyword evidence="2" id="KW-1185">Reference proteome</keyword>
<protein>
    <submittedName>
        <fullName evidence="1">RNA 3'-terminal phosphate cyclase domain-containing protein</fullName>
    </submittedName>
</protein>
<name>A0ACB8TTL8_9APHY</name>